<reference evidence="9" key="1">
    <citation type="submission" date="2018-05" db="EMBL/GenBank/DDBJ databases">
        <authorList>
            <person name="Lanie J.A."/>
            <person name="Ng W.-L."/>
            <person name="Kazmierczak K.M."/>
            <person name="Andrzejewski T.M."/>
            <person name="Davidsen T.M."/>
            <person name="Wayne K.J."/>
            <person name="Tettelin H."/>
            <person name="Glass J.I."/>
            <person name="Rusch D."/>
            <person name="Podicherti R."/>
            <person name="Tsui H.-C.T."/>
            <person name="Winkler M.E."/>
        </authorList>
    </citation>
    <scope>NUCLEOTIDE SEQUENCE</scope>
</reference>
<keyword evidence="2" id="KW-1003">Cell membrane</keyword>
<feature type="non-terminal residue" evidence="9">
    <location>
        <position position="1"/>
    </location>
</feature>
<accession>A0A383D3S9</accession>
<keyword evidence="3 7" id="KW-0812">Transmembrane</keyword>
<organism evidence="9">
    <name type="scientific">marine metagenome</name>
    <dbReference type="NCBI Taxonomy" id="408172"/>
    <lineage>
        <taxon>unclassified sequences</taxon>
        <taxon>metagenomes</taxon>
        <taxon>ecological metagenomes</taxon>
    </lineage>
</organism>
<dbReference type="Pfam" id="PF02687">
    <property type="entry name" value="FtsX"/>
    <property type="match status" value="1"/>
</dbReference>
<feature type="domain" description="ABC3 transporter permease C-terminal" evidence="8">
    <location>
        <begin position="108"/>
        <end position="221"/>
    </location>
</feature>
<evidence type="ECO:0000256" key="2">
    <source>
        <dbReference type="ARBA" id="ARBA00022475"/>
    </source>
</evidence>
<sequence length="228" mass="25016">TVVGVLEDKGAAGGKIGGVLEVRNTDEDVYIPMTTVLRRFHWETKDAELTQLTVKVGDPERLQEAANIVRGILQRRHRGVDDFKIAIPEELMRQSQRTQQIFNIVMGCIAGISLVVGGIGIMNIMLASVLERTREIGIRRALGARRSDVLAQFLVEAVMVSLLGGIIGIVLGFSMTKIITLYAHWKTIVQPWTIVLSFGVAAGVGIGFGYYPARQAAMLNPIDALRYE</sequence>
<feature type="transmembrane region" description="Helical" evidence="7">
    <location>
        <begin position="101"/>
        <end position="129"/>
    </location>
</feature>
<dbReference type="PANTHER" id="PTHR30572:SF4">
    <property type="entry name" value="ABC TRANSPORTER PERMEASE YTRF"/>
    <property type="match status" value="1"/>
</dbReference>
<comment type="subcellular location">
    <subcellularLocation>
        <location evidence="1">Cell membrane</location>
        <topology evidence="1">Multi-pass membrane protein</topology>
    </subcellularLocation>
</comment>
<evidence type="ECO:0000256" key="1">
    <source>
        <dbReference type="ARBA" id="ARBA00004651"/>
    </source>
</evidence>
<evidence type="ECO:0000256" key="6">
    <source>
        <dbReference type="ARBA" id="ARBA00038076"/>
    </source>
</evidence>
<evidence type="ECO:0000259" key="8">
    <source>
        <dbReference type="Pfam" id="PF02687"/>
    </source>
</evidence>
<dbReference type="InterPro" id="IPR050250">
    <property type="entry name" value="Macrolide_Exporter_MacB"/>
</dbReference>
<evidence type="ECO:0000313" key="9">
    <source>
        <dbReference type="EMBL" id="SVE38518.1"/>
    </source>
</evidence>
<keyword evidence="5 7" id="KW-0472">Membrane</keyword>
<dbReference type="InterPro" id="IPR003838">
    <property type="entry name" value="ABC3_permease_C"/>
</dbReference>
<evidence type="ECO:0000256" key="3">
    <source>
        <dbReference type="ARBA" id="ARBA00022692"/>
    </source>
</evidence>
<feature type="transmembrane region" description="Helical" evidence="7">
    <location>
        <begin position="149"/>
        <end position="171"/>
    </location>
</feature>
<name>A0A383D3S9_9ZZZZ</name>
<proteinExistence type="inferred from homology"/>
<dbReference type="GO" id="GO:0022857">
    <property type="term" value="F:transmembrane transporter activity"/>
    <property type="evidence" value="ECO:0007669"/>
    <property type="project" value="TreeGrafter"/>
</dbReference>
<evidence type="ECO:0000256" key="5">
    <source>
        <dbReference type="ARBA" id="ARBA00023136"/>
    </source>
</evidence>
<gene>
    <name evidence="9" type="ORF">METZ01_LOCUS491372</name>
</gene>
<dbReference type="AlphaFoldDB" id="A0A383D3S9"/>
<feature type="transmembrane region" description="Helical" evidence="7">
    <location>
        <begin position="192"/>
        <end position="211"/>
    </location>
</feature>
<dbReference type="PANTHER" id="PTHR30572">
    <property type="entry name" value="MEMBRANE COMPONENT OF TRANSPORTER-RELATED"/>
    <property type="match status" value="1"/>
</dbReference>
<keyword evidence="4 7" id="KW-1133">Transmembrane helix</keyword>
<evidence type="ECO:0000256" key="4">
    <source>
        <dbReference type="ARBA" id="ARBA00022989"/>
    </source>
</evidence>
<dbReference type="GO" id="GO:0005886">
    <property type="term" value="C:plasma membrane"/>
    <property type="evidence" value="ECO:0007669"/>
    <property type="project" value="UniProtKB-SubCell"/>
</dbReference>
<comment type="similarity">
    <text evidence="6">Belongs to the ABC-4 integral membrane protein family.</text>
</comment>
<protein>
    <recommendedName>
        <fullName evidence="8">ABC3 transporter permease C-terminal domain-containing protein</fullName>
    </recommendedName>
</protein>
<evidence type="ECO:0000256" key="7">
    <source>
        <dbReference type="SAM" id="Phobius"/>
    </source>
</evidence>
<dbReference type="EMBL" id="UINC01213644">
    <property type="protein sequence ID" value="SVE38518.1"/>
    <property type="molecule type" value="Genomic_DNA"/>
</dbReference>